<dbReference type="AlphaFoldDB" id="A0A9Q3E276"/>
<reference evidence="2" key="1">
    <citation type="submission" date="2021-03" db="EMBL/GenBank/DDBJ databases">
        <title>Draft genome sequence of rust myrtle Austropuccinia psidii MF-1, a brazilian biotype.</title>
        <authorList>
            <person name="Quecine M.C."/>
            <person name="Pachon D.M.R."/>
            <person name="Bonatelli M.L."/>
            <person name="Correr F.H."/>
            <person name="Franceschini L.M."/>
            <person name="Leite T.F."/>
            <person name="Margarido G.R.A."/>
            <person name="Almeida C.A."/>
            <person name="Ferrarezi J.A."/>
            <person name="Labate C.A."/>
        </authorList>
    </citation>
    <scope>NUCLEOTIDE SEQUENCE</scope>
    <source>
        <strain evidence="2">MF-1</strain>
    </source>
</reference>
<evidence type="ECO:0000313" key="2">
    <source>
        <dbReference type="EMBL" id="MBW0514561.1"/>
    </source>
</evidence>
<feature type="compositionally biased region" description="Polar residues" evidence="1">
    <location>
        <begin position="101"/>
        <end position="117"/>
    </location>
</feature>
<dbReference type="Proteomes" id="UP000765509">
    <property type="component" value="Unassembled WGS sequence"/>
</dbReference>
<organism evidence="2 3">
    <name type="scientific">Austropuccinia psidii MF-1</name>
    <dbReference type="NCBI Taxonomy" id="1389203"/>
    <lineage>
        <taxon>Eukaryota</taxon>
        <taxon>Fungi</taxon>
        <taxon>Dikarya</taxon>
        <taxon>Basidiomycota</taxon>
        <taxon>Pucciniomycotina</taxon>
        <taxon>Pucciniomycetes</taxon>
        <taxon>Pucciniales</taxon>
        <taxon>Sphaerophragmiaceae</taxon>
        <taxon>Austropuccinia</taxon>
    </lineage>
</organism>
<evidence type="ECO:0000313" key="3">
    <source>
        <dbReference type="Proteomes" id="UP000765509"/>
    </source>
</evidence>
<evidence type="ECO:0000256" key="1">
    <source>
        <dbReference type="SAM" id="MobiDB-lite"/>
    </source>
</evidence>
<dbReference type="EMBL" id="AVOT02024089">
    <property type="protein sequence ID" value="MBW0514561.1"/>
    <property type="molecule type" value="Genomic_DNA"/>
</dbReference>
<comment type="caution">
    <text evidence="2">The sequence shown here is derived from an EMBL/GenBank/DDBJ whole genome shotgun (WGS) entry which is preliminary data.</text>
</comment>
<keyword evidence="3" id="KW-1185">Reference proteome</keyword>
<protein>
    <submittedName>
        <fullName evidence="2">Uncharacterized protein</fullName>
    </submittedName>
</protein>
<gene>
    <name evidence="2" type="ORF">O181_054276</name>
</gene>
<proteinExistence type="predicted"/>
<name>A0A9Q3E276_9BASI</name>
<accession>A0A9Q3E276</accession>
<sequence length="117" mass="13506">MKTTNRHMLRWQISTQKYRGNVTIIYKGGKSHTNSDGLSRWALYNVKGKPAYEPEVVGKIPIHFMEIDRKTPGRILRQLLAIDFTSHCSSRQHQSSHVSHENVTQSPNPFQHYSQCS</sequence>
<feature type="region of interest" description="Disordered" evidence="1">
    <location>
        <begin position="91"/>
        <end position="117"/>
    </location>
</feature>
<feature type="non-terminal residue" evidence="2">
    <location>
        <position position="1"/>
    </location>
</feature>